<reference evidence="3" key="1">
    <citation type="journal article" date="2019" name="Int. J. Syst. Evol. Microbiol.">
        <title>The Global Catalogue of Microorganisms (GCM) 10K type strain sequencing project: providing services to taxonomists for standard genome sequencing and annotation.</title>
        <authorList>
            <consortium name="The Broad Institute Genomics Platform"/>
            <consortium name="The Broad Institute Genome Sequencing Center for Infectious Disease"/>
            <person name="Wu L."/>
            <person name="Ma J."/>
        </authorList>
    </citation>
    <scope>NUCLEOTIDE SEQUENCE [LARGE SCALE GENOMIC DNA]</scope>
    <source>
        <strain evidence="3">CGMCC 4.7177</strain>
    </source>
</reference>
<comment type="caution">
    <text evidence="2">The sequence shown here is derived from an EMBL/GenBank/DDBJ whole genome shotgun (WGS) entry which is preliminary data.</text>
</comment>
<accession>A0ABV9ATC3</accession>
<proteinExistence type="predicted"/>
<dbReference type="InterPro" id="IPR057999">
    <property type="entry name" value="Gp49"/>
</dbReference>
<feature type="region of interest" description="Disordered" evidence="1">
    <location>
        <begin position="136"/>
        <end position="155"/>
    </location>
</feature>
<protein>
    <submittedName>
        <fullName evidence="2">Uncharacterized protein</fullName>
    </submittedName>
</protein>
<gene>
    <name evidence="2" type="ORF">ACFPIH_19680</name>
</gene>
<dbReference type="Proteomes" id="UP001595839">
    <property type="component" value="Unassembled WGS sequence"/>
</dbReference>
<keyword evidence="3" id="KW-1185">Reference proteome</keyword>
<dbReference type="Pfam" id="PF25690">
    <property type="entry name" value="Phage_gp49"/>
    <property type="match status" value="1"/>
</dbReference>
<evidence type="ECO:0000313" key="3">
    <source>
        <dbReference type="Proteomes" id="UP001595839"/>
    </source>
</evidence>
<evidence type="ECO:0000313" key="2">
    <source>
        <dbReference type="EMBL" id="MFC4501726.1"/>
    </source>
</evidence>
<sequence length="155" mass="16070">MSESIATAPNKFMLGLTLKAGSGFECEWLTPKVYGATAEELADNTIALIKALADKGVVELASHAAVAVRGAHKPSGGGNAARGGAAAPKTFQNGKVQPQSQQPPTATAGDSCQHGRTLREGNGKNGAWAALFCNSRDKSEQCSPLWKDQKTGEFG</sequence>
<name>A0ABV9ATC3_9ACTN</name>
<organism evidence="2 3">
    <name type="scientific">Streptomyces vulcanius</name>
    <dbReference type="NCBI Taxonomy" id="1441876"/>
    <lineage>
        <taxon>Bacteria</taxon>
        <taxon>Bacillati</taxon>
        <taxon>Actinomycetota</taxon>
        <taxon>Actinomycetes</taxon>
        <taxon>Kitasatosporales</taxon>
        <taxon>Streptomycetaceae</taxon>
        <taxon>Streptomyces</taxon>
    </lineage>
</organism>
<dbReference type="EMBL" id="JBHSFK010000012">
    <property type="protein sequence ID" value="MFC4501726.1"/>
    <property type="molecule type" value="Genomic_DNA"/>
</dbReference>
<dbReference type="RefSeq" id="WP_381173797.1">
    <property type="nucleotide sequence ID" value="NZ_JBHSFK010000012.1"/>
</dbReference>
<feature type="region of interest" description="Disordered" evidence="1">
    <location>
        <begin position="69"/>
        <end position="123"/>
    </location>
</feature>
<evidence type="ECO:0000256" key="1">
    <source>
        <dbReference type="SAM" id="MobiDB-lite"/>
    </source>
</evidence>